<protein>
    <recommendedName>
        <fullName evidence="4">ERVV2 protein</fullName>
    </recommendedName>
</protein>
<sequence>TMGYRGGLSAIDKIGNETYDALKALQEEESELAKTALQNRTALDIMLTSQGVCTVLDTSYCVDVAQSGRISTNLNEIWKQTNRLHEIKKVSTSHGFKETFKWLSSQFLIQVCV</sequence>
<accession>A0A8C8E790</accession>
<reference evidence="2" key="2">
    <citation type="submission" date="2025-09" db="UniProtKB">
        <authorList>
            <consortium name="Ensembl"/>
        </authorList>
    </citation>
    <scope>IDENTIFICATION</scope>
</reference>
<evidence type="ECO:0000256" key="1">
    <source>
        <dbReference type="ARBA" id="ARBA00023157"/>
    </source>
</evidence>
<dbReference type="Ensembl" id="ENSOSUT00000005322.1">
    <property type="protein sequence ID" value="ENSOSUP00000005134.1"/>
    <property type="gene ID" value="ENSOSUG00000003823.1"/>
</dbReference>
<dbReference type="InterPro" id="IPR018154">
    <property type="entry name" value="TLV/ENV_coat_polyprotein"/>
</dbReference>
<keyword evidence="3" id="KW-1185">Reference proteome</keyword>
<keyword evidence="1" id="KW-1015">Disulfide bond</keyword>
<dbReference type="SUPFAM" id="SSF58069">
    <property type="entry name" value="Virus ectodomain"/>
    <property type="match status" value="1"/>
</dbReference>
<dbReference type="PANTHER" id="PTHR10424:SF73">
    <property type="entry name" value="ENDOGENOUS RETROVIRUS GROUP FC1 ENV POLYPROTEIN-RELATED"/>
    <property type="match status" value="1"/>
</dbReference>
<dbReference type="Gene3D" id="1.10.287.210">
    <property type="match status" value="1"/>
</dbReference>
<proteinExistence type="predicted"/>
<evidence type="ECO:0000313" key="3">
    <source>
        <dbReference type="Proteomes" id="UP000694552"/>
    </source>
</evidence>
<name>A0A8C8E790_9STRI</name>
<dbReference type="Proteomes" id="UP000694552">
    <property type="component" value="Unplaced"/>
</dbReference>
<evidence type="ECO:0008006" key="4">
    <source>
        <dbReference type="Google" id="ProtNLM"/>
    </source>
</evidence>
<dbReference type="PANTHER" id="PTHR10424">
    <property type="entry name" value="VIRAL ENVELOPE PROTEIN"/>
    <property type="match status" value="1"/>
</dbReference>
<dbReference type="AlphaFoldDB" id="A0A8C8E790"/>
<organism evidence="2 3">
    <name type="scientific">Otus sunia</name>
    <name type="common">Oriental scops-owl</name>
    <dbReference type="NCBI Taxonomy" id="257818"/>
    <lineage>
        <taxon>Eukaryota</taxon>
        <taxon>Metazoa</taxon>
        <taxon>Chordata</taxon>
        <taxon>Craniata</taxon>
        <taxon>Vertebrata</taxon>
        <taxon>Euteleostomi</taxon>
        <taxon>Archelosauria</taxon>
        <taxon>Archosauria</taxon>
        <taxon>Dinosauria</taxon>
        <taxon>Saurischia</taxon>
        <taxon>Theropoda</taxon>
        <taxon>Coelurosauria</taxon>
        <taxon>Aves</taxon>
        <taxon>Neognathae</taxon>
        <taxon>Neoaves</taxon>
        <taxon>Telluraves</taxon>
        <taxon>Strigiformes</taxon>
        <taxon>Strigidae</taxon>
        <taxon>Otus</taxon>
    </lineage>
</organism>
<reference evidence="2" key="1">
    <citation type="submission" date="2025-08" db="UniProtKB">
        <authorList>
            <consortium name="Ensembl"/>
        </authorList>
    </citation>
    <scope>IDENTIFICATION</scope>
</reference>
<evidence type="ECO:0000313" key="2">
    <source>
        <dbReference type="Ensembl" id="ENSOSUP00000005134.1"/>
    </source>
</evidence>